<organism evidence="1 2">
    <name type="scientific">Sorghum bicolor</name>
    <name type="common">Sorghum</name>
    <name type="synonym">Sorghum vulgare</name>
    <dbReference type="NCBI Taxonomy" id="4558"/>
    <lineage>
        <taxon>Eukaryota</taxon>
        <taxon>Viridiplantae</taxon>
        <taxon>Streptophyta</taxon>
        <taxon>Embryophyta</taxon>
        <taxon>Tracheophyta</taxon>
        <taxon>Spermatophyta</taxon>
        <taxon>Magnoliopsida</taxon>
        <taxon>Liliopsida</taxon>
        <taxon>Poales</taxon>
        <taxon>Poaceae</taxon>
        <taxon>PACMAD clade</taxon>
        <taxon>Panicoideae</taxon>
        <taxon>Andropogonodae</taxon>
        <taxon>Andropogoneae</taxon>
        <taxon>Sorghinae</taxon>
        <taxon>Sorghum</taxon>
    </lineage>
</organism>
<evidence type="ECO:0000313" key="2">
    <source>
        <dbReference type="Proteomes" id="UP000000768"/>
    </source>
</evidence>
<reference evidence="2" key="2">
    <citation type="journal article" date="2018" name="Plant J.">
        <title>The Sorghum bicolor reference genome: improved assembly, gene annotations, a transcriptome atlas, and signatures of genome organization.</title>
        <authorList>
            <person name="McCormick R.F."/>
            <person name="Truong S.K."/>
            <person name="Sreedasyam A."/>
            <person name="Jenkins J."/>
            <person name="Shu S."/>
            <person name="Sims D."/>
            <person name="Kennedy M."/>
            <person name="Amirebrahimi M."/>
            <person name="Weers B.D."/>
            <person name="McKinley B."/>
            <person name="Mattison A."/>
            <person name="Morishige D.T."/>
            <person name="Grimwood J."/>
            <person name="Schmutz J."/>
            <person name="Mullet J.E."/>
        </authorList>
    </citation>
    <scope>NUCLEOTIDE SEQUENCE [LARGE SCALE GENOMIC DNA]</scope>
    <source>
        <strain evidence="2">cv. BTx623</strain>
    </source>
</reference>
<accession>A0A1Z5R9T5</accession>
<name>A0A1Z5R9T5_SORBI</name>
<dbReference type="AlphaFoldDB" id="A0A1Z5R9T5"/>
<dbReference type="EMBL" id="CM000766">
    <property type="protein sequence ID" value="OQU80534.1"/>
    <property type="molecule type" value="Genomic_DNA"/>
</dbReference>
<evidence type="ECO:0000313" key="1">
    <source>
        <dbReference type="EMBL" id="OQU80534.1"/>
    </source>
</evidence>
<reference evidence="1 2" key="1">
    <citation type="journal article" date="2009" name="Nature">
        <title>The Sorghum bicolor genome and the diversification of grasses.</title>
        <authorList>
            <person name="Paterson A.H."/>
            <person name="Bowers J.E."/>
            <person name="Bruggmann R."/>
            <person name="Dubchak I."/>
            <person name="Grimwood J."/>
            <person name="Gundlach H."/>
            <person name="Haberer G."/>
            <person name="Hellsten U."/>
            <person name="Mitros T."/>
            <person name="Poliakov A."/>
            <person name="Schmutz J."/>
            <person name="Spannagl M."/>
            <person name="Tang H."/>
            <person name="Wang X."/>
            <person name="Wicker T."/>
            <person name="Bharti A.K."/>
            <person name="Chapman J."/>
            <person name="Feltus F.A."/>
            <person name="Gowik U."/>
            <person name="Grigoriev I.V."/>
            <person name="Lyons E."/>
            <person name="Maher C.A."/>
            <person name="Martis M."/>
            <person name="Narechania A."/>
            <person name="Otillar R.P."/>
            <person name="Penning B.W."/>
            <person name="Salamov A.A."/>
            <person name="Wang Y."/>
            <person name="Zhang L."/>
            <person name="Carpita N.C."/>
            <person name="Freeling M."/>
            <person name="Gingle A.R."/>
            <person name="Hash C.T."/>
            <person name="Keller B."/>
            <person name="Klein P."/>
            <person name="Kresovich S."/>
            <person name="McCann M.C."/>
            <person name="Ming R."/>
            <person name="Peterson D.G."/>
            <person name="Mehboob-ur-Rahman"/>
            <person name="Ware D."/>
            <person name="Westhoff P."/>
            <person name="Mayer K.F."/>
            <person name="Messing J."/>
            <person name="Rokhsar D.S."/>
        </authorList>
    </citation>
    <scope>NUCLEOTIDE SEQUENCE [LARGE SCALE GENOMIC DNA]</scope>
    <source>
        <strain evidence="2">cv. BTx623</strain>
    </source>
</reference>
<dbReference type="InParanoid" id="A0A1Z5R9T5"/>
<proteinExistence type="predicted"/>
<gene>
    <name evidence="1" type="ORF">SORBI_3007G141001</name>
</gene>
<sequence length="164" mass="17537">MAYSLSVSLLRVLASCRPLNEWISWCGFMCDGIAGVRRDRESVQDKAGHRSIWAGVSSLSCTTTTTAARPTTSLPPRTGRLCVSAVVQLVPYFGASGAIISCAAGRFFGAAMVVLAPPGGRSACPEEERSVSAPAFQIWKLQFLLTSPKSGSPMQFLLHKKTLD</sequence>
<dbReference type="Gramene" id="OQU80534">
    <property type="protein sequence ID" value="OQU80534"/>
    <property type="gene ID" value="SORBI_3007G141001"/>
</dbReference>
<dbReference type="Proteomes" id="UP000000768">
    <property type="component" value="Chromosome 7"/>
</dbReference>
<keyword evidence="2" id="KW-1185">Reference proteome</keyword>
<protein>
    <submittedName>
        <fullName evidence="1">Uncharacterized protein</fullName>
    </submittedName>
</protein>